<keyword evidence="2" id="KW-1185">Reference proteome</keyword>
<evidence type="ECO:0000313" key="2">
    <source>
        <dbReference type="Proteomes" id="UP001519460"/>
    </source>
</evidence>
<gene>
    <name evidence="1" type="ORF">BaRGS_00007597</name>
</gene>
<dbReference type="EMBL" id="JACVVK020000033">
    <property type="protein sequence ID" value="KAK7501112.1"/>
    <property type="molecule type" value="Genomic_DNA"/>
</dbReference>
<dbReference type="AlphaFoldDB" id="A0ABD0LP51"/>
<protein>
    <submittedName>
        <fullName evidence="1">Uncharacterized protein</fullName>
    </submittedName>
</protein>
<dbReference type="Proteomes" id="UP001519460">
    <property type="component" value="Unassembled WGS sequence"/>
</dbReference>
<comment type="caution">
    <text evidence="1">The sequence shown here is derived from an EMBL/GenBank/DDBJ whole genome shotgun (WGS) entry which is preliminary data.</text>
</comment>
<reference evidence="1 2" key="1">
    <citation type="journal article" date="2023" name="Sci. Data">
        <title>Genome assembly of the Korean intertidal mud-creeper Batillaria attramentaria.</title>
        <authorList>
            <person name="Patra A.K."/>
            <person name="Ho P.T."/>
            <person name="Jun S."/>
            <person name="Lee S.J."/>
            <person name="Kim Y."/>
            <person name="Won Y.J."/>
        </authorList>
    </citation>
    <scope>NUCLEOTIDE SEQUENCE [LARGE SCALE GENOMIC DNA]</scope>
    <source>
        <strain evidence="1">Wonlab-2016</strain>
    </source>
</reference>
<proteinExistence type="predicted"/>
<evidence type="ECO:0000313" key="1">
    <source>
        <dbReference type="EMBL" id="KAK7501112.1"/>
    </source>
</evidence>
<organism evidence="1 2">
    <name type="scientific">Batillaria attramentaria</name>
    <dbReference type="NCBI Taxonomy" id="370345"/>
    <lineage>
        <taxon>Eukaryota</taxon>
        <taxon>Metazoa</taxon>
        <taxon>Spiralia</taxon>
        <taxon>Lophotrochozoa</taxon>
        <taxon>Mollusca</taxon>
        <taxon>Gastropoda</taxon>
        <taxon>Caenogastropoda</taxon>
        <taxon>Sorbeoconcha</taxon>
        <taxon>Cerithioidea</taxon>
        <taxon>Batillariidae</taxon>
        <taxon>Batillaria</taxon>
    </lineage>
</organism>
<sequence length="152" mass="17061">MLPTMTCARLRAKCHVNTLHENFLTFTTALREVSVGVQKGEQRSTPPQVNCFRYTTLTAALTTPPMPQVYPPCILLLCSVSYKAFYNQPPRPVPLERLATLTNADLSFALFEEVDVELYDIAIADSRISVSAPATLEIRTRRTFLLYGGRLH</sequence>
<accession>A0ABD0LP51</accession>
<feature type="non-terminal residue" evidence="1">
    <location>
        <position position="152"/>
    </location>
</feature>
<name>A0ABD0LP51_9CAEN</name>